<dbReference type="AlphaFoldDB" id="A0A0V0IFM8"/>
<accession>A0A0V0IFM8</accession>
<feature type="domain" description="DUF4283" evidence="1">
    <location>
        <begin position="1"/>
        <end position="44"/>
    </location>
</feature>
<evidence type="ECO:0000313" key="2">
    <source>
        <dbReference type="EMBL" id="JAP31034.1"/>
    </source>
</evidence>
<name>A0A0V0IFM8_SOLCH</name>
<organism evidence="2">
    <name type="scientific">Solanum chacoense</name>
    <name type="common">Chaco potato</name>
    <dbReference type="NCBI Taxonomy" id="4108"/>
    <lineage>
        <taxon>Eukaryota</taxon>
        <taxon>Viridiplantae</taxon>
        <taxon>Streptophyta</taxon>
        <taxon>Embryophyta</taxon>
        <taxon>Tracheophyta</taxon>
        <taxon>Spermatophyta</taxon>
        <taxon>Magnoliopsida</taxon>
        <taxon>eudicotyledons</taxon>
        <taxon>Gunneridae</taxon>
        <taxon>Pentapetalae</taxon>
        <taxon>asterids</taxon>
        <taxon>lamiids</taxon>
        <taxon>Solanales</taxon>
        <taxon>Solanaceae</taxon>
        <taxon>Solanoideae</taxon>
        <taxon>Solaneae</taxon>
        <taxon>Solanum</taxon>
    </lineage>
</organism>
<protein>
    <submittedName>
        <fullName evidence="2">Putative ovule protein</fullName>
    </submittedName>
</protein>
<dbReference type="PANTHER" id="PTHR34427">
    <property type="entry name" value="DUF4283 DOMAIN PROTEIN"/>
    <property type="match status" value="1"/>
</dbReference>
<dbReference type="PANTHER" id="PTHR34427:SF15">
    <property type="entry name" value="DUF4283 DOMAIN-CONTAINING PROTEIN"/>
    <property type="match status" value="1"/>
</dbReference>
<evidence type="ECO:0000259" key="1">
    <source>
        <dbReference type="Pfam" id="PF14111"/>
    </source>
</evidence>
<proteinExistence type="predicted"/>
<reference evidence="2" key="1">
    <citation type="submission" date="2015-12" db="EMBL/GenBank/DDBJ databases">
        <title>Gene expression during late stages of embryo sac development: a critical building block for successful pollen-pistil interactions.</title>
        <authorList>
            <person name="Liu Y."/>
            <person name="Joly V."/>
            <person name="Sabar M."/>
            <person name="Matton D.P."/>
        </authorList>
    </citation>
    <scope>NUCLEOTIDE SEQUENCE</scope>
</reference>
<dbReference type="InterPro" id="IPR025558">
    <property type="entry name" value="DUF4283"/>
</dbReference>
<dbReference type="Pfam" id="PF14111">
    <property type="entry name" value="DUF4283"/>
    <property type="match status" value="1"/>
</dbReference>
<dbReference type="EMBL" id="GEDG01007463">
    <property type="protein sequence ID" value="JAP31034.1"/>
    <property type="molecule type" value="Transcribed_RNA"/>
</dbReference>
<sequence>MNDGMFLFEFPSRKTSEHVMEGEWSWRRMPLKLLWWKPTTGCWPAEIRRDWVWIRVLGIPLNLWSEEIFKLIGERYRGFIETEEETTLKNHLHWASIKVKGDGARVPREIKVNSEGFVYQIPIWCETPVTVKKEETKKEGSRYCPEDNREHESFLVKEVTFPQHESFLVKEVTFPQLSHVGTSKEGGFLKIVTHGKGERTKGQSQQLWAKLKEQINWAYWTQLLFSNIKALIQKTSWWT</sequence>